<feature type="domain" description="PCI" evidence="8">
    <location>
        <begin position="207"/>
        <end position="376"/>
    </location>
</feature>
<protein>
    <recommendedName>
        <fullName evidence="4">COP9 signalosome complex subunit 4</fullName>
    </recommendedName>
</protein>
<evidence type="ECO:0000256" key="5">
    <source>
        <dbReference type="ARBA" id="ARBA00022490"/>
    </source>
</evidence>
<dbReference type="InterPro" id="IPR036390">
    <property type="entry name" value="WH_DNA-bd_sf"/>
</dbReference>
<dbReference type="Pfam" id="PF01399">
    <property type="entry name" value="PCI"/>
    <property type="match status" value="1"/>
</dbReference>
<dbReference type="FunFam" id="1.10.10.10:FF:000190">
    <property type="entry name" value="COP9 signalosome complex subunit 4"/>
    <property type="match status" value="1"/>
</dbReference>
<name>A0A9N8WCU2_9GLOM</name>
<evidence type="ECO:0000256" key="1">
    <source>
        <dbReference type="ARBA" id="ARBA00004123"/>
    </source>
</evidence>
<dbReference type="Pfam" id="PF22241">
    <property type="entry name" value="PSMD12-CSN4_N"/>
    <property type="match status" value="1"/>
</dbReference>
<dbReference type="PROSITE" id="PS50250">
    <property type="entry name" value="PCI"/>
    <property type="match status" value="1"/>
</dbReference>
<evidence type="ECO:0000256" key="7">
    <source>
        <dbReference type="ARBA" id="ARBA00023242"/>
    </source>
</evidence>
<evidence type="ECO:0000256" key="3">
    <source>
        <dbReference type="ARBA" id="ARBA00010417"/>
    </source>
</evidence>
<dbReference type="OrthoDB" id="295656at2759"/>
<dbReference type="GO" id="GO:0008180">
    <property type="term" value="C:COP9 signalosome"/>
    <property type="evidence" value="ECO:0007669"/>
    <property type="project" value="UniProtKB-KW"/>
</dbReference>
<proteinExistence type="inferred from homology"/>
<dbReference type="GO" id="GO:0005829">
    <property type="term" value="C:cytosol"/>
    <property type="evidence" value="ECO:0007669"/>
    <property type="project" value="TreeGrafter"/>
</dbReference>
<dbReference type="Gene3D" id="1.10.10.10">
    <property type="entry name" value="Winged helix-like DNA-binding domain superfamily/Winged helix DNA-binding domain"/>
    <property type="match status" value="1"/>
</dbReference>
<dbReference type="SMART" id="SM00088">
    <property type="entry name" value="PINT"/>
    <property type="match status" value="1"/>
</dbReference>
<gene>
    <name evidence="9" type="ORF">AGERDE_LOCUS3188</name>
</gene>
<dbReference type="EMBL" id="CAJVPL010000297">
    <property type="protein sequence ID" value="CAG8480068.1"/>
    <property type="molecule type" value="Genomic_DNA"/>
</dbReference>
<reference evidence="9" key="1">
    <citation type="submission" date="2021-06" db="EMBL/GenBank/DDBJ databases">
        <authorList>
            <person name="Kallberg Y."/>
            <person name="Tangrot J."/>
            <person name="Rosling A."/>
        </authorList>
    </citation>
    <scope>NUCLEOTIDE SEQUENCE</scope>
    <source>
        <strain evidence="9">MT106</strain>
    </source>
</reference>
<evidence type="ECO:0000313" key="10">
    <source>
        <dbReference type="Proteomes" id="UP000789831"/>
    </source>
</evidence>
<dbReference type="Proteomes" id="UP000789831">
    <property type="component" value="Unassembled WGS sequence"/>
</dbReference>
<dbReference type="AlphaFoldDB" id="A0A9N8WCU2"/>
<comment type="caution">
    <text evidence="9">The sequence shown here is derived from an EMBL/GenBank/DDBJ whole genome shotgun (WGS) entry which is preliminary data.</text>
</comment>
<dbReference type="SUPFAM" id="SSF46785">
    <property type="entry name" value="Winged helix' DNA-binding domain"/>
    <property type="match status" value="1"/>
</dbReference>
<evidence type="ECO:0000256" key="4">
    <source>
        <dbReference type="ARBA" id="ARBA00014881"/>
    </source>
</evidence>
<accession>A0A9N8WCU2</accession>
<comment type="subcellular location">
    <subcellularLocation>
        <location evidence="2">Cytoplasm</location>
    </subcellularLocation>
    <subcellularLocation>
        <location evidence="1">Nucleus</location>
    </subcellularLocation>
</comment>
<keyword evidence="7" id="KW-0539">Nucleus</keyword>
<dbReference type="InterPro" id="IPR000717">
    <property type="entry name" value="PCI_dom"/>
</dbReference>
<dbReference type="InterPro" id="IPR040134">
    <property type="entry name" value="PSMD12/CSN4"/>
</dbReference>
<dbReference type="InterPro" id="IPR054559">
    <property type="entry name" value="PSMD12-CSN4-like_N"/>
</dbReference>
<dbReference type="PANTHER" id="PTHR10855">
    <property type="entry name" value="26S PROTEASOME NON-ATPASE REGULATORY SUBUNIT 12/COP9 SIGNALOSOME COMPLEX SUBUNIT 4"/>
    <property type="match status" value="1"/>
</dbReference>
<organism evidence="9 10">
    <name type="scientific">Ambispora gerdemannii</name>
    <dbReference type="NCBI Taxonomy" id="144530"/>
    <lineage>
        <taxon>Eukaryota</taxon>
        <taxon>Fungi</taxon>
        <taxon>Fungi incertae sedis</taxon>
        <taxon>Mucoromycota</taxon>
        <taxon>Glomeromycotina</taxon>
        <taxon>Glomeromycetes</taxon>
        <taxon>Archaeosporales</taxon>
        <taxon>Ambisporaceae</taxon>
        <taxon>Ambispora</taxon>
    </lineage>
</organism>
<evidence type="ECO:0000259" key="8">
    <source>
        <dbReference type="PROSITE" id="PS50250"/>
    </source>
</evidence>
<dbReference type="InterPro" id="IPR036388">
    <property type="entry name" value="WH-like_DNA-bd_sf"/>
</dbReference>
<comment type="similarity">
    <text evidence="3">Belongs to the CSN4 family.</text>
</comment>
<keyword evidence="10" id="KW-1185">Reference proteome</keyword>
<keyword evidence="5" id="KW-0963">Cytoplasm</keyword>
<evidence type="ECO:0000313" key="9">
    <source>
        <dbReference type="EMBL" id="CAG8480068.1"/>
    </source>
</evidence>
<keyword evidence="6" id="KW-0736">Signalosome</keyword>
<evidence type="ECO:0000256" key="6">
    <source>
        <dbReference type="ARBA" id="ARBA00022790"/>
    </source>
</evidence>
<evidence type="ECO:0000256" key="2">
    <source>
        <dbReference type="ARBA" id="ARBA00004496"/>
    </source>
</evidence>
<sequence>MSSDVAQRLAAIGSIASQKDKTIEYRALLDTILVGSETPNTEDITKNNLLATNLETFVDYIVQEHVGLVISRQVLTDFVQGVGKTGNNEVKKRVLHFSLSKIQPRVVSFEEQISTIREKLAEIYEIEEDFTEAARVLQGIPLDSGLRTIADEYKLSIYIKIVRLLLEEDEAVSAETYLSRASLLIPGCKDQEINLTFKLSQAKIFDFKRRFLEASSKYHELSYVTELAPEERTLALNAAITCAVLAGAGPQRSRMLATLYKDERVQRLPHFSILEKMYLDRVLRPSEVKDFAETLKEHQRAILADGTTVLDRAVIEHNLLSASRLYNNITFEELGTLLAISPDQAEQIASSMIEQGRMQGTIDQIERLIFFETANTAGEGNDDVPTGVLGAKWDSAIQNVCHHVEEIVNAIGIKYPHLVQKTTFQ</sequence>
<dbReference type="PANTHER" id="PTHR10855:SF2">
    <property type="entry name" value="COP9 SIGNALOSOME COMPLEX SUBUNIT 4"/>
    <property type="match status" value="1"/>
</dbReference>